<dbReference type="AlphaFoldDB" id="A0A9X0A0B4"/>
<sequence length="66" mass="7162">MYSVSSKETYQLSRPEGDEGRGSHGLTTFSAENEGFNGASSTAAHLITEENGTKRNSNHLQDEDTL</sequence>
<reference evidence="2" key="1">
    <citation type="submission" date="2023-01" db="EMBL/GenBank/DDBJ databases">
        <title>Genome assembly of the deep-sea coral Lophelia pertusa.</title>
        <authorList>
            <person name="Herrera S."/>
            <person name="Cordes E."/>
        </authorList>
    </citation>
    <scope>NUCLEOTIDE SEQUENCE</scope>
    <source>
        <strain evidence="2">USNM1676648</strain>
        <tissue evidence="2">Polyp</tissue>
    </source>
</reference>
<protein>
    <submittedName>
        <fullName evidence="2">Uncharacterized protein</fullName>
    </submittedName>
</protein>
<dbReference type="Proteomes" id="UP001163046">
    <property type="component" value="Unassembled WGS sequence"/>
</dbReference>
<evidence type="ECO:0000256" key="1">
    <source>
        <dbReference type="SAM" id="MobiDB-lite"/>
    </source>
</evidence>
<feature type="compositionally biased region" description="Polar residues" evidence="1">
    <location>
        <begin position="1"/>
        <end position="12"/>
    </location>
</feature>
<gene>
    <name evidence="2" type="ORF">OS493_021058</name>
</gene>
<comment type="caution">
    <text evidence="2">The sequence shown here is derived from an EMBL/GenBank/DDBJ whole genome shotgun (WGS) entry which is preliminary data.</text>
</comment>
<accession>A0A9X0A0B4</accession>
<feature type="region of interest" description="Disordered" evidence="1">
    <location>
        <begin position="1"/>
        <end position="66"/>
    </location>
</feature>
<proteinExistence type="predicted"/>
<name>A0A9X0A0B4_9CNID</name>
<evidence type="ECO:0000313" key="3">
    <source>
        <dbReference type="Proteomes" id="UP001163046"/>
    </source>
</evidence>
<evidence type="ECO:0000313" key="2">
    <source>
        <dbReference type="EMBL" id="KAJ7391037.1"/>
    </source>
</evidence>
<dbReference type="EMBL" id="MU825409">
    <property type="protein sequence ID" value="KAJ7391037.1"/>
    <property type="molecule type" value="Genomic_DNA"/>
</dbReference>
<keyword evidence="3" id="KW-1185">Reference proteome</keyword>
<organism evidence="2 3">
    <name type="scientific">Desmophyllum pertusum</name>
    <dbReference type="NCBI Taxonomy" id="174260"/>
    <lineage>
        <taxon>Eukaryota</taxon>
        <taxon>Metazoa</taxon>
        <taxon>Cnidaria</taxon>
        <taxon>Anthozoa</taxon>
        <taxon>Hexacorallia</taxon>
        <taxon>Scleractinia</taxon>
        <taxon>Caryophylliina</taxon>
        <taxon>Caryophylliidae</taxon>
        <taxon>Desmophyllum</taxon>
    </lineage>
</organism>